<keyword evidence="1" id="KW-0472">Membrane</keyword>
<evidence type="ECO:0000256" key="1">
    <source>
        <dbReference type="SAM" id="Phobius"/>
    </source>
</evidence>
<organism evidence="2">
    <name type="scientific">uncultured Stenotrophomonas sp</name>
    <dbReference type="NCBI Taxonomy" id="165438"/>
    <lineage>
        <taxon>Bacteria</taxon>
        <taxon>Pseudomonadati</taxon>
        <taxon>Pseudomonadota</taxon>
        <taxon>Gammaproteobacteria</taxon>
        <taxon>Lysobacterales</taxon>
        <taxon>Lysobacteraceae</taxon>
        <taxon>Stenotrophomonas</taxon>
        <taxon>environmental samples</taxon>
    </lineage>
</organism>
<proteinExistence type="predicted"/>
<gene>
    <name evidence="2" type="ORF">STPYR_10532</name>
</gene>
<dbReference type="EMBL" id="FLTS01000001">
    <property type="protein sequence ID" value="SBV35602.1"/>
    <property type="molecule type" value="Genomic_DNA"/>
</dbReference>
<protein>
    <submittedName>
        <fullName evidence="2">Putative integron gene cassette protein</fullName>
    </submittedName>
</protein>
<reference evidence="2" key="1">
    <citation type="submission" date="2016-03" db="EMBL/GenBank/DDBJ databases">
        <authorList>
            <person name="Ploux O."/>
        </authorList>
    </citation>
    <scope>NUCLEOTIDE SEQUENCE</scope>
    <source>
        <strain evidence="2">UC10</strain>
    </source>
</reference>
<dbReference type="AlphaFoldDB" id="A0A1Y5Q002"/>
<accession>A0A1Y5Q002</accession>
<keyword evidence="1" id="KW-0812">Transmembrane</keyword>
<evidence type="ECO:0000313" key="2">
    <source>
        <dbReference type="EMBL" id="SBV35602.1"/>
    </source>
</evidence>
<name>A0A1Y5Q002_9GAMM</name>
<keyword evidence="1" id="KW-1133">Transmembrane helix</keyword>
<feature type="transmembrane region" description="Helical" evidence="1">
    <location>
        <begin position="34"/>
        <end position="57"/>
    </location>
</feature>
<sequence>MKFHHGLALLAIIILPVLAGLVMAIEAGLRKLPVAGVFLCGMLAAILAFVLTLPVALTCSESRDVVHVARRLLDPQEFQSLRGTRLICPTVYTFERDEERGCLVSDGDGGAHIGCG</sequence>